<feature type="domain" description="ABC transporter" evidence="5">
    <location>
        <begin position="43"/>
        <end position="109"/>
    </location>
</feature>
<evidence type="ECO:0000256" key="4">
    <source>
        <dbReference type="ARBA" id="ARBA00022840"/>
    </source>
</evidence>
<keyword evidence="4" id="KW-0067">ATP-binding</keyword>
<proteinExistence type="inferred from homology"/>
<reference evidence="6" key="1">
    <citation type="journal article" date="2014" name="Front. Microbiol.">
        <title>High frequency of phylogenetically diverse reductive dehalogenase-homologous genes in deep subseafloor sedimentary metagenomes.</title>
        <authorList>
            <person name="Kawai M."/>
            <person name="Futagami T."/>
            <person name="Toyoda A."/>
            <person name="Takaki Y."/>
            <person name="Nishi S."/>
            <person name="Hori S."/>
            <person name="Arai W."/>
            <person name="Tsubouchi T."/>
            <person name="Morono Y."/>
            <person name="Uchiyama I."/>
            <person name="Ito T."/>
            <person name="Fujiyama A."/>
            <person name="Inagaki F."/>
            <person name="Takami H."/>
        </authorList>
    </citation>
    <scope>NUCLEOTIDE SEQUENCE</scope>
    <source>
        <strain evidence="6">Expedition CK06-06</strain>
    </source>
</reference>
<dbReference type="Pfam" id="PF00005">
    <property type="entry name" value="ABC_tran"/>
    <property type="match status" value="1"/>
</dbReference>
<dbReference type="PROSITE" id="PS00211">
    <property type="entry name" value="ABC_TRANSPORTER_1"/>
    <property type="match status" value="1"/>
</dbReference>
<comment type="caution">
    <text evidence="6">The sequence shown here is derived from an EMBL/GenBank/DDBJ whole genome shotgun (WGS) entry which is preliminary data.</text>
</comment>
<accession>X1REH4</accession>
<evidence type="ECO:0000313" key="6">
    <source>
        <dbReference type="EMBL" id="GAI65416.1"/>
    </source>
</evidence>
<evidence type="ECO:0000256" key="3">
    <source>
        <dbReference type="ARBA" id="ARBA00022741"/>
    </source>
</evidence>
<dbReference type="PANTHER" id="PTHR42711:SF5">
    <property type="entry name" value="ABC TRANSPORTER ATP-BINDING PROTEIN NATA"/>
    <property type="match status" value="1"/>
</dbReference>
<protein>
    <recommendedName>
        <fullName evidence="5">ABC transporter domain-containing protein</fullName>
    </recommendedName>
</protein>
<dbReference type="InterPro" id="IPR050763">
    <property type="entry name" value="ABC_transporter_ATP-binding"/>
</dbReference>
<organism evidence="6">
    <name type="scientific">marine sediment metagenome</name>
    <dbReference type="NCBI Taxonomy" id="412755"/>
    <lineage>
        <taxon>unclassified sequences</taxon>
        <taxon>metagenomes</taxon>
        <taxon>ecological metagenomes</taxon>
    </lineage>
</organism>
<dbReference type="PANTHER" id="PTHR42711">
    <property type="entry name" value="ABC TRANSPORTER ATP-BINDING PROTEIN"/>
    <property type="match status" value="1"/>
</dbReference>
<dbReference type="InterPro" id="IPR017871">
    <property type="entry name" value="ABC_transporter-like_CS"/>
</dbReference>
<name>X1REH4_9ZZZZ</name>
<dbReference type="SUPFAM" id="SSF52540">
    <property type="entry name" value="P-loop containing nucleoside triphosphate hydrolases"/>
    <property type="match status" value="1"/>
</dbReference>
<dbReference type="InterPro" id="IPR003439">
    <property type="entry name" value="ABC_transporter-like_ATP-bd"/>
</dbReference>
<comment type="similarity">
    <text evidence="1">Belongs to the ABC transporter superfamily.</text>
</comment>
<evidence type="ECO:0000259" key="5">
    <source>
        <dbReference type="Pfam" id="PF00005"/>
    </source>
</evidence>
<dbReference type="Gene3D" id="3.40.50.300">
    <property type="entry name" value="P-loop containing nucleotide triphosphate hydrolases"/>
    <property type="match status" value="1"/>
</dbReference>
<dbReference type="InterPro" id="IPR027417">
    <property type="entry name" value="P-loop_NTPase"/>
</dbReference>
<dbReference type="GO" id="GO:0005524">
    <property type="term" value="F:ATP binding"/>
    <property type="evidence" value="ECO:0007669"/>
    <property type="project" value="UniProtKB-KW"/>
</dbReference>
<dbReference type="EMBL" id="BARW01004662">
    <property type="protein sequence ID" value="GAI65416.1"/>
    <property type="molecule type" value="Genomic_DNA"/>
</dbReference>
<dbReference type="AlphaFoldDB" id="X1REH4"/>
<sequence length="234" mass="27435">SGMILLRNIRGELQDINKNYRELVQTGFFIDIPQFYDTTPYRLLKLFAKLKHYPKEKINQRIDELLTTFNLIDWKDKKVKTFSKGMLQKLGFIQAVIHDPEILFLDEPQTGLDPNARIEIRNYIRFLKQQGKTIFVASHLLYEISEVCDKVALINQGSIINFDTIDNLEKKLKSIELHFEVLNPIPREMLGSLIKRLTQNLEPYLDKELDPSISKIPIKYKPQENSFTIFLHVT</sequence>
<gene>
    <name evidence="6" type="ORF">S12H4_10741</name>
</gene>
<keyword evidence="2" id="KW-0813">Transport</keyword>
<dbReference type="GO" id="GO:0016887">
    <property type="term" value="F:ATP hydrolysis activity"/>
    <property type="evidence" value="ECO:0007669"/>
    <property type="project" value="InterPro"/>
</dbReference>
<feature type="non-terminal residue" evidence="6">
    <location>
        <position position="1"/>
    </location>
</feature>
<keyword evidence="3" id="KW-0547">Nucleotide-binding</keyword>
<evidence type="ECO:0000256" key="2">
    <source>
        <dbReference type="ARBA" id="ARBA00022448"/>
    </source>
</evidence>
<evidence type="ECO:0000256" key="1">
    <source>
        <dbReference type="ARBA" id="ARBA00005417"/>
    </source>
</evidence>